<feature type="transmembrane region" description="Helical" evidence="1">
    <location>
        <begin position="87"/>
        <end position="110"/>
    </location>
</feature>
<feature type="transmembrane region" description="Helical" evidence="1">
    <location>
        <begin position="12"/>
        <end position="32"/>
    </location>
</feature>
<evidence type="ECO:0000313" key="2">
    <source>
        <dbReference type="EnsemblMetazoa" id="GPPI034576-PA"/>
    </source>
</evidence>
<protein>
    <submittedName>
        <fullName evidence="2">Uncharacterized protein</fullName>
    </submittedName>
</protein>
<keyword evidence="1" id="KW-0812">Transmembrane</keyword>
<evidence type="ECO:0000256" key="1">
    <source>
        <dbReference type="SAM" id="Phobius"/>
    </source>
</evidence>
<reference evidence="2" key="2">
    <citation type="submission" date="2020-05" db="UniProtKB">
        <authorList>
            <consortium name="EnsemblMetazoa"/>
        </authorList>
    </citation>
    <scope>IDENTIFICATION</scope>
    <source>
        <strain evidence="2">IAEA</strain>
    </source>
</reference>
<reference evidence="3" key="1">
    <citation type="submission" date="2015-01" db="EMBL/GenBank/DDBJ databases">
        <authorList>
            <person name="Aksoy S."/>
            <person name="Warren W."/>
            <person name="Wilson R.K."/>
        </authorList>
    </citation>
    <scope>NUCLEOTIDE SEQUENCE [LARGE SCALE GENOMIC DNA]</scope>
    <source>
        <strain evidence="3">IAEA</strain>
    </source>
</reference>
<sequence>MKRGKKTRTFHVLFPESAVDVVGVVAVGYAYVDAYPYFHINDCTLLPCIRKSLESRFKTNNNIEMQNRDIFASQVRINLKGFSENGVVIAMFSFVIVQKYYVAAGSFGFMPQHMRSRPSLNNFFYL</sequence>
<keyword evidence="1" id="KW-0472">Membrane</keyword>
<accession>A0A1B0BM96</accession>
<keyword evidence="1" id="KW-1133">Transmembrane helix</keyword>
<dbReference type="AlphaFoldDB" id="A0A1B0BM96"/>
<dbReference type="EMBL" id="JXJN01016745">
    <property type="status" value="NOT_ANNOTATED_CDS"/>
    <property type="molecule type" value="Genomic_DNA"/>
</dbReference>
<dbReference type="Proteomes" id="UP000092460">
    <property type="component" value="Unassembled WGS sequence"/>
</dbReference>
<dbReference type="EnsemblMetazoa" id="GPPI034576-RA">
    <property type="protein sequence ID" value="GPPI034576-PA"/>
    <property type="gene ID" value="GPPI034576"/>
</dbReference>
<proteinExistence type="predicted"/>
<name>A0A1B0BM96_9MUSC</name>
<evidence type="ECO:0000313" key="3">
    <source>
        <dbReference type="Proteomes" id="UP000092460"/>
    </source>
</evidence>
<dbReference type="VEuPathDB" id="VectorBase:GPPI034576"/>
<organism evidence="2 3">
    <name type="scientific">Glossina palpalis gambiensis</name>
    <dbReference type="NCBI Taxonomy" id="67801"/>
    <lineage>
        <taxon>Eukaryota</taxon>
        <taxon>Metazoa</taxon>
        <taxon>Ecdysozoa</taxon>
        <taxon>Arthropoda</taxon>
        <taxon>Hexapoda</taxon>
        <taxon>Insecta</taxon>
        <taxon>Pterygota</taxon>
        <taxon>Neoptera</taxon>
        <taxon>Endopterygota</taxon>
        <taxon>Diptera</taxon>
        <taxon>Brachycera</taxon>
        <taxon>Muscomorpha</taxon>
        <taxon>Hippoboscoidea</taxon>
        <taxon>Glossinidae</taxon>
        <taxon>Glossina</taxon>
    </lineage>
</organism>
<keyword evidence="3" id="KW-1185">Reference proteome</keyword>